<dbReference type="Gene3D" id="3.40.50.2000">
    <property type="entry name" value="Glycogen Phosphorylase B"/>
    <property type="match status" value="2"/>
</dbReference>
<evidence type="ECO:0000313" key="5">
    <source>
        <dbReference type="Proteomes" id="UP001145087"/>
    </source>
</evidence>
<dbReference type="RefSeq" id="WP_343331429.1">
    <property type="nucleotide sequence ID" value="NZ_JAPOHD010000005.1"/>
</dbReference>
<dbReference type="Pfam" id="PF13439">
    <property type="entry name" value="Glyco_transf_4"/>
    <property type="match status" value="1"/>
</dbReference>
<evidence type="ECO:0000259" key="3">
    <source>
        <dbReference type="Pfam" id="PF13439"/>
    </source>
</evidence>
<evidence type="ECO:0000256" key="1">
    <source>
        <dbReference type="ARBA" id="ARBA00022679"/>
    </source>
</evidence>
<evidence type="ECO:0000313" key="4">
    <source>
        <dbReference type="EMBL" id="MCY1719092.1"/>
    </source>
</evidence>
<feature type="domain" description="Glycosyltransferase subfamily 4-like N-terminal" evidence="3">
    <location>
        <begin position="19"/>
        <end position="172"/>
    </location>
</feature>
<dbReference type="Pfam" id="PF00534">
    <property type="entry name" value="Glycos_transf_1"/>
    <property type="match status" value="1"/>
</dbReference>
<gene>
    <name evidence="4" type="ORF">OU798_01975</name>
</gene>
<dbReference type="Proteomes" id="UP001145087">
    <property type="component" value="Unassembled WGS sequence"/>
</dbReference>
<dbReference type="SUPFAM" id="SSF53756">
    <property type="entry name" value="UDP-Glycosyltransferase/glycogen phosphorylase"/>
    <property type="match status" value="1"/>
</dbReference>
<accession>A0A9X3F3G6</accession>
<dbReference type="GO" id="GO:0016757">
    <property type="term" value="F:glycosyltransferase activity"/>
    <property type="evidence" value="ECO:0007669"/>
    <property type="project" value="InterPro"/>
</dbReference>
<keyword evidence="1" id="KW-0808">Transferase</keyword>
<dbReference type="CDD" id="cd03809">
    <property type="entry name" value="GT4_MtfB-like"/>
    <property type="match status" value="1"/>
</dbReference>
<dbReference type="AlphaFoldDB" id="A0A9X3F3G6"/>
<evidence type="ECO:0000259" key="2">
    <source>
        <dbReference type="Pfam" id="PF00534"/>
    </source>
</evidence>
<sequence length="367" mass="42317">MKIGIDAKWYFSGPPSGRVVVKNLVDNIIKQNTEHSLILFFKAKEKDICLKHFASNHNIKLVFVKGSINFFINITYLQKYGNRENLDIILYQNFIPIFPNKKIKHVAYIHDVLFLDYPEYFSTFENLVYRLIPKLGKKSSGIITISKSEKERIQKHINYPSEKIFVVYHGVNNKFVNKHDIKSLNNILLKYNLPANYTLYIGRINIRKNIPTLLKAISLTNESLVLIGKKEHKSFNLDKMIKDLNIEDRVFTLGFIPEQDLQIILSNAMIFCFPSFAEGFGLPPVEAFKAGIPVITTNSTSLSEICDNAALYFEPLNSKELAQKIDILVKNKDIREELILKGLERAEMFTWKQSAISILNILEKINR</sequence>
<dbReference type="InterPro" id="IPR028098">
    <property type="entry name" value="Glyco_trans_4-like_N"/>
</dbReference>
<protein>
    <submittedName>
        <fullName evidence="4">Glycosyltransferase family 1 protein</fullName>
    </submittedName>
</protein>
<proteinExistence type="predicted"/>
<reference evidence="4" key="1">
    <citation type="submission" date="2022-11" db="EMBL/GenBank/DDBJ databases">
        <title>Marilongibacter aestuarii gen. nov., sp. nov., isolated from tidal flat sediment.</title>
        <authorList>
            <person name="Jiayan W."/>
        </authorList>
    </citation>
    <scope>NUCLEOTIDE SEQUENCE</scope>
    <source>
        <strain evidence="4">Z1-6</strain>
    </source>
</reference>
<dbReference type="InterPro" id="IPR001296">
    <property type="entry name" value="Glyco_trans_1"/>
</dbReference>
<comment type="caution">
    <text evidence="4">The sequence shown here is derived from an EMBL/GenBank/DDBJ whole genome shotgun (WGS) entry which is preliminary data.</text>
</comment>
<dbReference type="EMBL" id="JAPOHD010000005">
    <property type="protein sequence ID" value="MCY1719092.1"/>
    <property type="molecule type" value="Genomic_DNA"/>
</dbReference>
<dbReference type="PANTHER" id="PTHR46401">
    <property type="entry name" value="GLYCOSYLTRANSFERASE WBBK-RELATED"/>
    <property type="match status" value="1"/>
</dbReference>
<feature type="domain" description="Glycosyl transferase family 1" evidence="2">
    <location>
        <begin position="195"/>
        <end position="340"/>
    </location>
</feature>
<dbReference type="PANTHER" id="PTHR46401:SF2">
    <property type="entry name" value="GLYCOSYLTRANSFERASE WBBK-RELATED"/>
    <property type="match status" value="1"/>
</dbReference>
<organism evidence="4 5">
    <name type="scientific">Draconibacterium aestuarii</name>
    <dbReference type="NCBI Taxonomy" id="2998507"/>
    <lineage>
        <taxon>Bacteria</taxon>
        <taxon>Pseudomonadati</taxon>
        <taxon>Bacteroidota</taxon>
        <taxon>Bacteroidia</taxon>
        <taxon>Marinilabiliales</taxon>
        <taxon>Prolixibacteraceae</taxon>
        <taxon>Draconibacterium</taxon>
    </lineage>
</organism>
<name>A0A9X3F3G6_9BACT</name>
<keyword evidence="5" id="KW-1185">Reference proteome</keyword>